<dbReference type="AlphaFoldDB" id="A0A1N6F293"/>
<keyword evidence="5" id="KW-0406">Ion transport</keyword>
<dbReference type="Gene3D" id="1.10.3080.10">
    <property type="entry name" value="Clc chloride channel"/>
    <property type="match status" value="1"/>
</dbReference>
<feature type="transmembrane region" description="Helical" evidence="10">
    <location>
        <begin position="246"/>
        <end position="266"/>
    </location>
</feature>
<keyword evidence="12" id="KW-1185">Reference proteome</keyword>
<dbReference type="CDD" id="cd01034">
    <property type="entry name" value="EriC_like"/>
    <property type="match status" value="1"/>
</dbReference>
<gene>
    <name evidence="11" type="ORF">SAMN05421769_0918</name>
</gene>
<evidence type="ECO:0000256" key="3">
    <source>
        <dbReference type="ARBA" id="ARBA00022692"/>
    </source>
</evidence>
<protein>
    <submittedName>
        <fullName evidence="11">H+/Cl-antiporter ClcA</fullName>
    </submittedName>
</protein>
<evidence type="ECO:0000313" key="12">
    <source>
        <dbReference type="Proteomes" id="UP000184782"/>
    </source>
</evidence>
<evidence type="ECO:0000256" key="6">
    <source>
        <dbReference type="ARBA" id="ARBA00023136"/>
    </source>
</evidence>
<dbReference type="InterPro" id="IPR050368">
    <property type="entry name" value="ClC-type_chloride_channel"/>
</dbReference>
<evidence type="ECO:0000256" key="2">
    <source>
        <dbReference type="ARBA" id="ARBA00022448"/>
    </source>
</evidence>
<feature type="transmembrane region" description="Helical" evidence="10">
    <location>
        <begin position="350"/>
        <end position="371"/>
    </location>
</feature>
<keyword evidence="7" id="KW-0869">Chloride channel</keyword>
<dbReference type="EMBL" id="FSRQ01000001">
    <property type="protein sequence ID" value="SIN89402.1"/>
    <property type="molecule type" value="Genomic_DNA"/>
</dbReference>
<accession>A0A1N6F293</accession>
<dbReference type="SUPFAM" id="SSF81340">
    <property type="entry name" value="Clc chloride channel"/>
    <property type="match status" value="1"/>
</dbReference>
<feature type="transmembrane region" description="Helical" evidence="10">
    <location>
        <begin position="28"/>
        <end position="48"/>
    </location>
</feature>
<comment type="subcellular location">
    <subcellularLocation>
        <location evidence="1">Membrane</location>
        <topology evidence="1">Multi-pass membrane protein</topology>
    </subcellularLocation>
</comment>
<dbReference type="InterPro" id="IPR014743">
    <property type="entry name" value="Cl-channel_core"/>
</dbReference>
<sequence length="449" mass="49487">MRRILVYIRKGLKKSFDNIRNEQLKHNLLQAIPFWIGSVITGFFAVMYAKIFAWGENLLHFILDWHDWMIFIIAPIGFVLSWWLVKEFAPNAKGSGIPQVMAAVELANPKEHRKIRSLLSIKIIVFKIISSVVLVIGGGAVGREGPTIQIAGSIFRKVNEYLPEWWPKISKKNMIMTGAAAGLAAAFNTPLGGIVFAVEELSKTHINYFKTALFTAVIIAGLTAQTLAGSYLYLGYPKTNDVSLMVMFPIILVGGIAGILASQLSVTMLKISDWKKRKLKTDRSNVLFLVVCALVIAFISFFISREVLGSGKEIMERVLFTPDKHEDWYVPILRMLGPALSFTSGGAGGIFAPALTAGASIGSVISGIIHLTPNETNVVILAGMVAFLTGITRAPFTSAIIVLEMTDRHSLIFHLMLAGMVSSLFSILVSRHSLYDVLKMNFLTEIRKD</sequence>
<feature type="transmembrane region" description="Helical" evidence="10">
    <location>
        <begin position="409"/>
        <end position="430"/>
    </location>
</feature>
<feature type="transmembrane region" description="Helical" evidence="10">
    <location>
        <begin position="174"/>
        <end position="199"/>
    </location>
</feature>
<feature type="transmembrane region" description="Helical" evidence="10">
    <location>
        <begin position="68"/>
        <end position="85"/>
    </location>
</feature>
<dbReference type="GO" id="GO:0034707">
    <property type="term" value="C:chloride channel complex"/>
    <property type="evidence" value="ECO:0007669"/>
    <property type="project" value="UniProtKB-KW"/>
</dbReference>
<feature type="transmembrane region" description="Helical" evidence="10">
    <location>
        <begin position="119"/>
        <end position="141"/>
    </location>
</feature>
<keyword evidence="9" id="KW-0407">Ion channel</keyword>
<evidence type="ECO:0000256" key="5">
    <source>
        <dbReference type="ARBA" id="ARBA00023065"/>
    </source>
</evidence>
<evidence type="ECO:0000256" key="4">
    <source>
        <dbReference type="ARBA" id="ARBA00022989"/>
    </source>
</evidence>
<name>A0A1N6F293_9FLAO</name>
<keyword evidence="2" id="KW-0813">Transport</keyword>
<evidence type="ECO:0000256" key="7">
    <source>
        <dbReference type="ARBA" id="ARBA00023173"/>
    </source>
</evidence>
<keyword evidence="6 10" id="KW-0472">Membrane</keyword>
<proteinExistence type="predicted"/>
<dbReference type="PANTHER" id="PTHR43427:SF6">
    <property type="entry name" value="CHLORIDE CHANNEL PROTEIN CLC-E"/>
    <property type="match status" value="1"/>
</dbReference>
<evidence type="ECO:0000256" key="1">
    <source>
        <dbReference type="ARBA" id="ARBA00004141"/>
    </source>
</evidence>
<reference evidence="12" key="1">
    <citation type="submission" date="2016-12" db="EMBL/GenBank/DDBJ databases">
        <authorList>
            <person name="Varghese N."/>
            <person name="Submissions S."/>
        </authorList>
    </citation>
    <scope>NUCLEOTIDE SEQUENCE [LARGE SCALE GENOMIC DNA]</scope>
    <source>
        <strain evidence="12">DSM 16779</strain>
    </source>
</reference>
<keyword evidence="8" id="KW-0868">Chloride</keyword>
<feature type="transmembrane region" description="Helical" evidence="10">
    <location>
        <begin position="286"/>
        <end position="303"/>
    </location>
</feature>
<dbReference type="OrthoDB" id="9812438at2"/>
<dbReference type="InterPro" id="IPR001807">
    <property type="entry name" value="ClC"/>
</dbReference>
<evidence type="ECO:0000256" key="10">
    <source>
        <dbReference type="SAM" id="Phobius"/>
    </source>
</evidence>
<evidence type="ECO:0000256" key="9">
    <source>
        <dbReference type="ARBA" id="ARBA00023303"/>
    </source>
</evidence>
<feature type="transmembrane region" description="Helical" evidence="10">
    <location>
        <begin position="378"/>
        <end position="403"/>
    </location>
</feature>
<evidence type="ECO:0000256" key="8">
    <source>
        <dbReference type="ARBA" id="ARBA00023214"/>
    </source>
</evidence>
<evidence type="ECO:0000313" key="11">
    <source>
        <dbReference type="EMBL" id="SIN89402.1"/>
    </source>
</evidence>
<dbReference type="Proteomes" id="UP000184782">
    <property type="component" value="Unassembled WGS sequence"/>
</dbReference>
<dbReference type="PRINTS" id="PR00762">
    <property type="entry name" value="CLCHANNEL"/>
</dbReference>
<keyword evidence="3 10" id="KW-0812">Transmembrane</keyword>
<feature type="transmembrane region" description="Helical" evidence="10">
    <location>
        <begin position="211"/>
        <end position="234"/>
    </location>
</feature>
<dbReference type="PANTHER" id="PTHR43427">
    <property type="entry name" value="CHLORIDE CHANNEL PROTEIN CLC-E"/>
    <property type="match status" value="1"/>
</dbReference>
<dbReference type="Pfam" id="PF00654">
    <property type="entry name" value="Voltage_CLC"/>
    <property type="match status" value="1"/>
</dbReference>
<dbReference type="STRING" id="59733.SAMN05421769_0918"/>
<keyword evidence="4 10" id="KW-1133">Transmembrane helix</keyword>
<dbReference type="RefSeq" id="WP_074229137.1">
    <property type="nucleotide sequence ID" value="NZ_FSRQ01000001.1"/>
</dbReference>
<organism evidence="11 12">
    <name type="scientific">Chryseobacterium scophthalmum</name>
    <dbReference type="NCBI Taxonomy" id="59733"/>
    <lineage>
        <taxon>Bacteria</taxon>
        <taxon>Pseudomonadati</taxon>
        <taxon>Bacteroidota</taxon>
        <taxon>Flavobacteriia</taxon>
        <taxon>Flavobacteriales</taxon>
        <taxon>Weeksellaceae</taxon>
        <taxon>Chryseobacterium group</taxon>
        <taxon>Chryseobacterium</taxon>
    </lineage>
</organism>
<dbReference type="GO" id="GO:0005254">
    <property type="term" value="F:chloride channel activity"/>
    <property type="evidence" value="ECO:0007669"/>
    <property type="project" value="UniProtKB-KW"/>
</dbReference>